<dbReference type="InterPro" id="IPR036770">
    <property type="entry name" value="Ankyrin_rpt-contain_sf"/>
</dbReference>
<comment type="caution">
    <text evidence="1">The sequence shown here is derived from an EMBL/GenBank/DDBJ whole genome shotgun (WGS) entry which is preliminary data.</text>
</comment>
<evidence type="ECO:0000313" key="1">
    <source>
        <dbReference type="EMBL" id="KAH7312685.1"/>
    </source>
</evidence>
<accession>A0A8K0SRB4</accession>
<protein>
    <recommendedName>
        <fullName evidence="3">Ankyrin repeat protein</fullName>
    </recommendedName>
</protein>
<name>A0A8K0SRB4_9HYPO</name>
<keyword evidence="2" id="KW-1185">Reference proteome</keyword>
<reference evidence="1" key="1">
    <citation type="journal article" date="2021" name="Nat. Commun.">
        <title>Genetic determinants of endophytism in the Arabidopsis root mycobiome.</title>
        <authorList>
            <person name="Mesny F."/>
            <person name="Miyauchi S."/>
            <person name="Thiergart T."/>
            <person name="Pickel B."/>
            <person name="Atanasova L."/>
            <person name="Karlsson M."/>
            <person name="Huettel B."/>
            <person name="Barry K.W."/>
            <person name="Haridas S."/>
            <person name="Chen C."/>
            <person name="Bauer D."/>
            <person name="Andreopoulos W."/>
            <person name="Pangilinan J."/>
            <person name="LaButti K."/>
            <person name="Riley R."/>
            <person name="Lipzen A."/>
            <person name="Clum A."/>
            <person name="Drula E."/>
            <person name="Henrissat B."/>
            <person name="Kohler A."/>
            <person name="Grigoriev I.V."/>
            <person name="Martin F.M."/>
            <person name="Hacquard S."/>
        </authorList>
    </citation>
    <scope>NUCLEOTIDE SEQUENCE</scope>
    <source>
        <strain evidence="1">MPI-CAGE-CH-0235</strain>
    </source>
</reference>
<gene>
    <name evidence="1" type="ORF">B0I35DRAFT_481120</name>
</gene>
<dbReference type="AlphaFoldDB" id="A0A8K0SRB4"/>
<proteinExistence type="predicted"/>
<evidence type="ECO:0000313" key="2">
    <source>
        <dbReference type="Proteomes" id="UP000813444"/>
    </source>
</evidence>
<evidence type="ECO:0008006" key="3">
    <source>
        <dbReference type="Google" id="ProtNLM"/>
    </source>
</evidence>
<dbReference type="Proteomes" id="UP000813444">
    <property type="component" value="Unassembled WGS sequence"/>
</dbReference>
<sequence>MTVVKLPIEPQNFPQVPVLGSRQHCPKASLSPQVVAQLHEAARSATPEDIKTQVKSAAWDCDGTELQVLCMAIDQDTGGSMYHTAVTAGRIDAMVALSRCFRADNEIRYRRVYEIIYTHRDRHGDTILHKAAQSGRQDLLLAAFRLFHGDWLPGEEGRGSYAPAEDTVGEEDEDEFRVPQLTYLLMENGNGRTAAQEARAQGHERLAVWLEDILDRSDPAGERLDGATVQAWREFCDEFYSYADTDRVLTS</sequence>
<dbReference type="OrthoDB" id="4795535at2759"/>
<organism evidence="1 2">
    <name type="scientific">Stachybotrys elegans</name>
    <dbReference type="NCBI Taxonomy" id="80388"/>
    <lineage>
        <taxon>Eukaryota</taxon>
        <taxon>Fungi</taxon>
        <taxon>Dikarya</taxon>
        <taxon>Ascomycota</taxon>
        <taxon>Pezizomycotina</taxon>
        <taxon>Sordariomycetes</taxon>
        <taxon>Hypocreomycetidae</taxon>
        <taxon>Hypocreales</taxon>
        <taxon>Stachybotryaceae</taxon>
        <taxon>Stachybotrys</taxon>
    </lineage>
</organism>
<dbReference type="Gene3D" id="1.25.40.20">
    <property type="entry name" value="Ankyrin repeat-containing domain"/>
    <property type="match status" value="1"/>
</dbReference>
<dbReference type="EMBL" id="JAGPNK010000010">
    <property type="protein sequence ID" value="KAH7312685.1"/>
    <property type="molecule type" value="Genomic_DNA"/>
</dbReference>